<reference evidence="2" key="1">
    <citation type="journal article" date="2019" name="Int. J. Syst. Evol. Microbiol.">
        <title>The Global Catalogue of Microorganisms (GCM) 10K type strain sequencing project: providing services to taxonomists for standard genome sequencing and annotation.</title>
        <authorList>
            <consortium name="The Broad Institute Genomics Platform"/>
            <consortium name="The Broad Institute Genome Sequencing Center for Infectious Disease"/>
            <person name="Wu L."/>
            <person name="Ma J."/>
        </authorList>
    </citation>
    <scope>NUCLEOTIDE SEQUENCE [LARGE SCALE GENOMIC DNA]</scope>
    <source>
        <strain evidence="2">JCM 18410</strain>
    </source>
</reference>
<gene>
    <name evidence="1" type="ORF">GCM10023336_55640</name>
</gene>
<accession>A0ABP9L8W6</accession>
<keyword evidence="2" id="KW-1185">Reference proteome</keyword>
<sequence>MFRETITSADGSTATGTATEAHARALLRTAVRRGYRVEATRTGGVIIERDVWDGSRIPKKRTVALEPVTPLGNITPTIRGDLDVIAARDAYLVTGAEGTFMGRNGRIAAGLHGIPPAAAKRLIGRGLVVLGEPYEATSNGYMPETRTPVRVSLAARLALHAQAHRTRTSEPLGYVRPADVGMGGITAGLNKGGRRGGLIYDGSSAASCTCREWTGTFEQRMFALDAARRHRQAATANFARTL</sequence>
<evidence type="ECO:0000313" key="1">
    <source>
        <dbReference type="EMBL" id="GAA5070475.1"/>
    </source>
</evidence>
<dbReference type="EMBL" id="BAABKC010000087">
    <property type="protein sequence ID" value="GAA5070475.1"/>
    <property type="molecule type" value="Genomic_DNA"/>
</dbReference>
<comment type="caution">
    <text evidence="1">The sequence shown here is derived from an EMBL/GenBank/DDBJ whole genome shotgun (WGS) entry which is preliminary data.</text>
</comment>
<organism evidence="1 2">
    <name type="scientific">Streptomyces similanensis</name>
    <dbReference type="NCBI Taxonomy" id="1274988"/>
    <lineage>
        <taxon>Bacteria</taxon>
        <taxon>Bacillati</taxon>
        <taxon>Actinomycetota</taxon>
        <taxon>Actinomycetes</taxon>
        <taxon>Kitasatosporales</taxon>
        <taxon>Streptomycetaceae</taxon>
        <taxon>Streptomyces</taxon>
    </lineage>
</organism>
<proteinExistence type="predicted"/>
<protein>
    <submittedName>
        <fullName evidence="1">Uncharacterized protein</fullName>
    </submittedName>
</protein>
<name>A0ABP9L8W6_9ACTN</name>
<evidence type="ECO:0000313" key="2">
    <source>
        <dbReference type="Proteomes" id="UP001500124"/>
    </source>
</evidence>
<dbReference type="RefSeq" id="WP_345670804.1">
    <property type="nucleotide sequence ID" value="NZ_BAABKC010000087.1"/>
</dbReference>
<dbReference type="Proteomes" id="UP001500124">
    <property type="component" value="Unassembled WGS sequence"/>
</dbReference>